<dbReference type="Pfam" id="PF10373">
    <property type="entry name" value="EST1_DNA_bind"/>
    <property type="match status" value="1"/>
</dbReference>
<protein>
    <recommendedName>
        <fullName evidence="12">Protein SMG5</fullName>
    </recommendedName>
</protein>
<dbReference type="GO" id="GO:0005737">
    <property type="term" value="C:cytoplasm"/>
    <property type="evidence" value="ECO:0007669"/>
    <property type="project" value="UniProtKB-SubCell"/>
</dbReference>
<evidence type="ECO:0000256" key="5">
    <source>
        <dbReference type="ARBA" id="ARBA00023242"/>
    </source>
</evidence>
<dbReference type="PANTHER" id="PTHR15696:SF7">
    <property type="entry name" value="NONSENSE-MEDIATED MRNA DECAY FACTOR"/>
    <property type="match status" value="1"/>
</dbReference>
<keyword evidence="3" id="KW-0963">Cytoplasm</keyword>
<organism evidence="10 11">
    <name type="scientific">Euphydryas editha</name>
    <name type="common">Edith's checkerspot</name>
    <dbReference type="NCBI Taxonomy" id="104508"/>
    <lineage>
        <taxon>Eukaryota</taxon>
        <taxon>Metazoa</taxon>
        <taxon>Ecdysozoa</taxon>
        <taxon>Arthropoda</taxon>
        <taxon>Hexapoda</taxon>
        <taxon>Insecta</taxon>
        <taxon>Pterygota</taxon>
        <taxon>Neoptera</taxon>
        <taxon>Endopterygota</taxon>
        <taxon>Lepidoptera</taxon>
        <taxon>Glossata</taxon>
        <taxon>Ditrysia</taxon>
        <taxon>Papilionoidea</taxon>
        <taxon>Nymphalidae</taxon>
        <taxon>Nymphalinae</taxon>
        <taxon>Euphydryas</taxon>
    </lineage>
</organism>
<feature type="domain" description="PIN" evidence="9">
    <location>
        <begin position="807"/>
        <end position="873"/>
    </location>
</feature>
<feature type="domain" description="Telomerase activating protein Est1-like N-terminal" evidence="8">
    <location>
        <begin position="78"/>
        <end position="185"/>
    </location>
</feature>
<comment type="caution">
    <text evidence="10">The sequence shown here is derived from an EMBL/GenBank/DDBJ whole genome shotgun (WGS) entry which is preliminary data.</text>
</comment>
<proteinExistence type="predicted"/>
<gene>
    <name evidence="10" type="ORF">EEDITHA_LOCUS3778</name>
</gene>
<feature type="compositionally biased region" description="Basic and acidic residues" evidence="6">
    <location>
        <begin position="416"/>
        <end position="438"/>
    </location>
</feature>
<evidence type="ECO:0000313" key="10">
    <source>
        <dbReference type="EMBL" id="CAH2087527.1"/>
    </source>
</evidence>
<reference evidence="10" key="1">
    <citation type="submission" date="2022-03" db="EMBL/GenBank/DDBJ databases">
        <authorList>
            <person name="Tunstrom K."/>
        </authorList>
    </citation>
    <scope>NUCLEOTIDE SEQUENCE</scope>
</reference>
<evidence type="ECO:0000259" key="9">
    <source>
        <dbReference type="Pfam" id="PF13638"/>
    </source>
</evidence>
<evidence type="ECO:0000256" key="6">
    <source>
        <dbReference type="SAM" id="MobiDB-lite"/>
    </source>
</evidence>
<dbReference type="InterPro" id="IPR011990">
    <property type="entry name" value="TPR-like_helical_dom_sf"/>
</dbReference>
<dbReference type="PANTHER" id="PTHR15696">
    <property type="entry name" value="SMG-7 SUPPRESSOR WITH MORPHOLOGICAL EFFECT ON GENITALIA PROTEIN 7"/>
    <property type="match status" value="1"/>
</dbReference>
<evidence type="ECO:0008006" key="12">
    <source>
        <dbReference type="Google" id="ProtNLM"/>
    </source>
</evidence>
<comment type="subcellular location">
    <subcellularLocation>
        <location evidence="2">Cytoplasm</location>
    </subcellularLocation>
    <subcellularLocation>
        <location evidence="1">Nucleus</location>
    </subcellularLocation>
</comment>
<dbReference type="Pfam" id="PF10374">
    <property type="entry name" value="EST1"/>
    <property type="match status" value="1"/>
</dbReference>
<evidence type="ECO:0000259" key="8">
    <source>
        <dbReference type="Pfam" id="PF10374"/>
    </source>
</evidence>
<feature type="compositionally biased region" description="Basic residues" evidence="6">
    <location>
        <begin position="475"/>
        <end position="488"/>
    </location>
</feature>
<dbReference type="SUPFAM" id="SSF48452">
    <property type="entry name" value="TPR-like"/>
    <property type="match status" value="1"/>
</dbReference>
<dbReference type="GO" id="GO:0000184">
    <property type="term" value="P:nuclear-transcribed mRNA catabolic process, nonsense-mediated decay"/>
    <property type="evidence" value="ECO:0007669"/>
    <property type="project" value="UniProtKB-KW"/>
</dbReference>
<evidence type="ECO:0000256" key="2">
    <source>
        <dbReference type="ARBA" id="ARBA00004496"/>
    </source>
</evidence>
<sequence length="983" mass="112854">MKNGCNEHLESIISDRNERAKKIYRYVSDIARRLSEATAECHAVADLFTTKIESQRQKLRDYCEKLFFLDPENYGKKSLELLWRKVYYDTVSVAKKLRVNDTGSDNYLFSHILCGIGQFHHFMTRVQTEMHIELKDLDFLPLSDDEEYEEDPQEVKKSEESYQLGKSILYSCLIYLGDLSRYQVEIFNTFDPSLAARYYLQAAQIDLTSGMPFNQLGNLYLDRNYNLDSVCYYIHCLNALTPFEGAMGNLTKIFEKNSQFCDSVNITNSSTQVEHMQVTIAKFLTLIEIWYLGKDDNDVPKICNTIAHQLKIAMDFSKMPLPDINKNYNEYTHAIEEENTNPSYLNTNIIHNIAQICLFTIAKLNESDESKAFACKAFTLAFLSQILQKLLKQLESFGLKNPAHKYNARYASNKSLTKEAENSLENEKISETETKPSSDEVLFTNGDKNSHNEILSKDDISDEKSILPNGDAKNNKKSVAKRRRRRRVASSESSDMSDIDTESSEIDTEKSDSEEEELSESPFQSDDESKSEASINDGSDDELVTKVNGASEENTFTENLNKKLNSDVKNTNNCNEKDHVTTKVIVSEIEKFLLGSNFLPSVKLLQDWVLTEKDLILSCGDSGESLFQCVVDLLNIFLYYFSTKSNETIMNTECKILDYAKRIAKRLKLEYKSIPLPEDVKLRGTNICKFDKDAAEWQILEKSKSSVIEENVIRILNFIDFGYQIAKIIPRIRFNRSLKIFYFKKVLPPKVTTKINHKKSREWQNSKKSVESGESGLLRRLGRLWLASQVRELERSGQTDVPSLLAVDTATLYKHLRRIKQLLRTRNFIFLVPTVVLQELDELKREKSSARDVIRWLEIQLKSGSRFLRTQRPGQSKPLPLLKYPRKAPPHVHNFIQILEFCNHFMADEKQSQGGNGDPDNSVHGKTAPLLILLIGNELGKNDEHYKEFSLTGAAQASGITVQYIGDFYTKWRQTMYKSGKKR</sequence>
<dbReference type="Gene3D" id="1.25.40.10">
    <property type="entry name" value="Tetratricopeptide repeat domain"/>
    <property type="match status" value="1"/>
</dbReference>
<keyword evidence="5" id="KW-0539">Nucleus</keyword>
<dbReference type="GO" id="GO:0042162">
    <property type="term" value="F:telomeric DNA binding"/>
    <property type="evidence" value="ECO:0007669"/>
    <property type="project" value="TreeGrafter"/>
</dbReference>
<dbReference type="Gene3D" id="3.40.50.1010">
    <property type="entry name" value="5'-nuclease"/>
    <property type="match status" value="1"/>
</dbReference>
<keyword evidence="11" id="KW-1185">Reference proteome</keyword>
<dbReference type="GO" id="GO:0005697">
    <property type="term" value="C:telomerase holoenzyme complex"/>
    <property type="evidence" value="ECO:0007669"/>
    <property type="project" value="TreeGrafter"/>
</dbReference>
<evidence type="ECO:0000256" key="3">
    <source>
        <dbReference type="ARBA" id="ARBA00022490"/>
    </source>
</evidence>
<dbReference type="AlphaFoldDB" id="A0AAU9TNS5"/>
<evidence type="ECO:0000256" key="1">
    <source>
        <dbReference type="ARBA" id="ARBA00004123"/>
    </source>
</evidence>
<feature type="domain" description="DNA/RNA-binding" evidence="7">
    <location>
        <begin position="195"/>
        <end position="400"/>
    </location>
</feature>
<dbReference type="Pfam" id="PF13638">
    <property type="entry name" value="PIN_4"/>
    <property type="match status" value="1"/>
</dbReference>
<feature type="region of interest" description="Disordered" evidence="6">
    <location>
        <begin position="416"/>
        <end position="543"/>
    </location>
</feature>
<feature type="compositionally biased region" description="Acidic residues" evidence="6">
    <location>
        <begin position="495"/>
        <end position="519"/>
    </location>
</feature>
<feature type="compositionally biased region" description="Basic and acidic residues" evidence="6">
    <location>
        <begin position="448"/>
        <end position="465"/>
    </location>
</feature>
<dbReference type="InterPro" id="IPR019458">
    <property type="entry name" value="Est1-like_N"/>
</dbReference>
<dbReference type="InterPro" id="IPR045153">
    <property type="entry name" value="Est1/Ebs1-like"/>
</dbReference>
<dbReference type="EMBL" id="CAKOGL010000006">
    <property type="protein sequence ID" value="CAH2087527.1"/>
    <property type="molecule type" value="Genomic_DNA"/>
</dbReference>
<dbReference type="InterPro" id="IPR018834">
    <property type="entry name" value="DNA/RNA-bd_Est1-type"/>
</dbReference>
<accession>A0AAU9TNS5</accession>
<dbReference type="Proteomes" id="UP001153954">
    <property type="component" value="Unassembled WGS sequence"/>
</dbReference>
<keyword evidence="4" id="KW-0866">Nonsense-mediated mRNA decay</keyword>
<name>A0AAU9TNS5_EUPED</name>
<dbReference type="CDD" id="cd09884">
    <property type="entry name" value="PIN_Smg5-like"/>
    <property type="match status" value="1"/>
</dbReference>
<evidence type="ECO:0000313" key="11">
    <source>
        <dbReference type="Proteomes" id="UP001153954"/>
    </source>
</evidence>
<dbReference type="GO" id="GO:0070034">
    <property type="term" value="F:telomerase RNA binding"/>
    <property type="evidence" value="ECO:0007669"/>
    <property type="project" value="TreeGrafter"/>
</dbReference>
<dbReference type="InterPro" id="IPR002716">
    <property type="entry name" value="PIN_dom"/>
</dbReference>
<evidence type="ECO:0000256" key="4">
    <source>
        <dbReference type="ARBA" id="ARBA00023161"/>
    </source>
</evidence>
<evidence type="ECO:0000259" key="7">
    <source>
        <dbReference type="Pfam" id="PF10373"/>
    </source>
</evidence>